<dbReference type="AlphaFoldDB" id="A0A7W6GJ19"/>
<organism evidence="2 3">
    <name type="scientific">Mycoplana azooxidifex</name>
    <dbReference type="NCBI Taxonomy" id="1636188"/>
    <lineage>
        <taxon>Bacteria</taxon>
        <taxon>Pseudomonadati</taxon>
        <taxon>Pseudomonadota</taxon>
        <taxon>Alphaproteobacteria</taxon>
        <taxon>Hyphomicrobiales</taxon>
        <taxon>Rhizobiaceae</taxon>
        <taxon>Mycoplana</taxon>
    </lineage>
</organism>
<dbReference type="Proteomes" id="UP000574761">
    <property type="component" value="Unassembled WGS sequence"/>
</dbReference>
<dbReference type="Gene3D" id="3.30.2130.10">
    <property type="entry name" value="VC0802-like"/>
    <property type="match status" value="1"/>
</dbReference>
<keyword evidence="3" id="KW-1185">Reference proteome</keyword>
<evidence type="ECO:0000259" key="1">
    <source>
        <dbReference type="Pfam" id="PF10000"/>
    </source>
</evidence>
<sequence length="136" mass="14430">MSGITDLDRLLSEMEPVLQDGQFVYCTVAFSEAERWWRLQPLGTFREAEGLTLILPAEVAAAHGLSSSAPMRMITLSVHSALEAVGLTAAIAAALTQAGISANVVAAFHHDHVFVPADRAQDALSALQSLSEGRST</sequence>
<gene>
    <name evidence="2" type="ORF">GGQ64_000615</name>
</gene>
<protein>
    <recommendedName>
        <fullName evidence="1">DUF2241 domain-containing protein</fullName>
    </recommendedName>
</protein>
<name>A0A7W6GJ19_9HYPH</name>
<comment type="caution">
    <text evidence="2">The sequence shown here is derived from an EMBL/GenBank/DDBJ whole genome shotgun (WGS) entry which is preliminary data.</text>
</comment>
<reference evidence="2 3" key="1">
    <citation type="submission" date="2020-08" db="EMBL/GenBank/DDBJ databases">
        <title>Genomic Encyclopedia of Type Strains, Phase IV (KMG-IV): sequencing the most valuable type-strain genomes for metagenomic binning, comparative biology and taxonomic classification.</title>
        <authorList>
            <person name="Goeker M."/>
        </authorList>
    </citation>
    <scope>NUCLEOTIDE SEQUENCE [LARGE SCALE GENOMIC DNA]</scope>
    <source>
        <strain evidence="2 3">DSM 100211</strain>
    </source>
</reference>
<dbReference type="InterPro" id="IPR045865">
    <property type="entry name" value="ACT-like_dom_sf"/>
</dbReference>
<feature type="domain" description="DUF2241" evidence="1">
    <location>
        <begin position="2"/>
        <end position="72"/>
    </location>
</feature>
<evidence type="ECO:0000313" key="3">
    <source>
        <dbReference type="Proteomes" id="UP000574761"/>
    </source>
</evidence>
<dbReference type="InterPro" id="IPR018717">
    <property type="entry name" value="DUF2241"/>
</dbReference>
<evidence type="ECO:0000313" key="2">
    <source>
        <dbReference type="EMBL" id="MBB3975439.1"/>
    </source>
</evidence>
<dbReference type="Pfam" id="PF10000">
    <property type="entry name" value="ACT_3"/>
    <property type="match status" value="1"/>
</dbReference>
<dbReference type="PANTHER" id="PTHR39199">
    <property type="entry name" value="BLR5128 PROTEIN"/>
    <property type="match status" value="1"/>
</dbReference>
<dbReference type="SUPFAM" id="SSF55021">
    <property type="entry name" value="ACT-like"/>
    <property type="match status" value="2"/>
</dbReference>
<proteinExistence type="predicted"/>
<dbReference type="EMBL" id="JACIEE010000001">
    <property type="protein sequence ID" value="MBB3975439.1"/>
    <property type="molecule type" value="Genomic_DNA"/>
</dbReference>
<dbReference type="PANTHER" id="PTHR39199:SF1">
    <property type="entry name" value="BLR5128 PROTEIN"/>
    <property type="match status" value="1"/>
</dbReference>
<dbReference type="RefSeq" id="WP_183798858.1">
    <property type="nucleotide sequence ID" value="NZ_JACIEE010000001.1"/>
</dbReference>
<accession>A0A7W6GJ19</accession>